<reference evidence="9 10" key="1">
    <citation type="submission" date="2019-01" db="EMBL/GenBank/DDBJ databases">
        <authorList>
            <person name="Ruckert C."/>
            <person name="Busche T."/>
            <person name="Kalinowski J."/>
        </authorList>
    </citation>
    <scope>NUCLEOTIDE SEQUENCE [LARGE SCALE GENOMIC DNA]</scope>
    <source>
        <strain evidence="9 10">136/3</strain>
    </source>
</reference>
<feature type="transmembrane region" description="Helical" evidence="8">
    <location>
        <begin position="86"/>
        <end position="110"/>
    </location>
</feature>
<evidence type="ECO:0000256" key="5">
    <source>
        <dbReference type="ARBA" id="ARBA00022989"/>
    </source>
</evidence>
<dbReference type="NCBIfam" id="TIGR00546">
    <property type="entry name" value="lnt"/>
    <property type="match status" value="1"/>
</dbReference>
<evidence type="ECO:0000256" key="7">
    <source>
        <dbReference type="ARBA" id="ARBA00023315"/>
    </source>
</evidence>
<proteinExistence type="inferred from homology"/>
<keyword evidence="4 8" id="KW-0812">Transmembrane</keyword>
<dbReference type="Pfam" id="PF00795">
    <property type="entry name" value="CN_hydrolase"/>
    <property type="match status" value="1"/>
</dbReference>
<dbReference type="InterPro" id="IPR004563">
    <property type="entry name" value="Apolipo_AcylTrfase"/>
</dbReference>
<gene>
    <name evidence="8 9" type="primary">lnt</name>
    <name evidence="9" type="ORF">CPELA_05655</name>
</gene>
<comment type="pathway">
    <text evidence="8">Protein modification; lipoprotein biosynthesis (N-acyl transfer).</text>
</comment>
<dbReference type="EMBL" id="CP035299">
    <property type="protein sequence ID" value="QAU52402.1"/>
    <property type="molecule type" value="Genomic_DNA"/>
</dbReference>
<sequence>MSANNSLSTAPVLNILWRIICSALAGVCIYASYEPLGWWWAALLGIALLIASVYQATWRVGALMGFCHAMVLYVLLLPWIGEFVGIGPYLALCVFLSLFSLVLGAVAPAVLQLRGGFLAFAMVYMLVEFVRSHVPFGGFAWVRLAWGQIDGPVAYLAPLGGPALVSATTAVLGACIWKGVRAVFAQPRRFQMLGGVVAVLLLLSAWPMIRPERADDLDTVTVAAVQGNVPRLGLDFNAQRMAVLENHAKATMGIDQPVDVAIWPENSADVDPFADPRASALIGDAVAEVQAPVVVGAVTRDDVGARNQVVAFDAEGNPGEYHNKKYLQPFGEWMPWRDFFRLFSEKVDLAGDFKPGDGDGVIHVDAALLGKRIAIGIATCYEVAFDAAGRDAVRAGAQLLATPTNNATFGFSDMTYQQLAMSRMRALELDRAVVVPATSGVSAIVQPDGSVVQQSRIFEQAVLIEQVPLRNTLTPAVHIGRGIELGLVMIGAICLCIPWLTRSRNRR</sequence>
<dbReference type="AlphaFoldDB" id="A0A410W8X1"/>
<feature type="transmembrane region" description="Helical" evidence="8">
    <location>
        <begin position="61"/>
        <end position="80"/>
    </location>
</feature>
<feature type="transmembrane region" description="Helical" evidence="8">
    <location>
        <begin position="117"/>
        <end position="141"/>
    </location>
</feature>
<dbReference type="CDD" id="cd07571">
    <property type="entry name" value="ALP_N-acyl_transferase"/>
    <property type="match status" value="1"/>
</dbReference>
<dbReference type="InterPro" id="IPR003010">
    <property type="entry name" value="C-N_Hydrolase"/>
</dbReference>
<feature type="transmembrane region" description="Helical" evidence="8">
    <location>
        <begin position="12"/>
        <end position="32"/>
    </location>
</feature>
<dbReference type="Proteomes" id="UP000288929">
    <property type="component" value="Chromosome"/>
</dbReference>
<name>A0A410W8X1_9CORY</name>
<dbReference type="InterPro" id="IPR045378">
    <property type="entry name" value="LNT_N"/>
</dbReference>
<keyword evidence="9" id="KW-0449">Lipoprotein</keyword>
<keyword evidence="6 8" id="KW-0472">Membrane</keyword>
<evidence type="ECO:0000256" key="4">
    <source>
        <dbReference type="ARBA" id="ARBA00022692"/>
    </source>
</evidence>
<comment type="similarity">
    <text evidence="8">Belongs to the CN hydrolase family. Apolipoprotein N-acyltransferase subfamily.</text>
</comment>
<evidence type="ECO:0000256" key="8">
    <source>
        <dbReference type="HAMAP-Rule" id="MF_01148"/>
    </source>
</evidence>
<dbReference type="KEGG" id="cpeg:CPELA_05655"/>
<feature type="transmembrane region" description="Helical" evidence="8">
    <location>
        <begin position="153"/>
        <end position="177"/>
    </location>
</feature>
<keyword evidence="10" id="KW-1185">Reference proteome</keyword>
<dbReference type="HAMAP" id="MF_01148">
    <property type="entry name" value="Lnt"/>
    <property type="match status" value="1"/>
</dbReference>
<keyword evidence="7 8" id="KW-0012">Acyltransferase</keyword>
<feature type="transmembrane region" description="Helical" evidence="8">
    <location>
        <begin position="189"/>
        <end position="209"/>
    </location>
</feature>
<accession>A0A410W8X1</accession>
<protein>
    <recommendedName>
        <fullName evidence="8">Apolipoprotein N-acyltransferase</fullName>
        <shortName evidence="8">ALP N-acyltransferase</shortName>
        <ecNumber evidence="8">2.3.1.269</ecNumber>
    </recommendedName>
</protein>
<dbReference type="PANTHER" id="PTHR38686:SF1">
    <property type="entry name" value="APOLIPOPROTEIN N-ACYLTRANSFERASE"/>
    <property type="match status" value="1"/>
</dbReference>
<keyword evidence="3 8" id="KW-0808">Transferase</keyword>
<comment type="subcellular location">
    <subcellularLocation>
        <location evidence="1 8">Cell membrane</location>
        <topology evidence="1 8">Multi-pass membrane protein</topology>
    </subcellularLocation>
</comment>
<dbReference type="SUPFAM" id="SSF56317">
    <property type="entry name" value="Carbon-nitrogen hydrolase"/>
    <property type="match status" value="1"/>
</dbReference>
<dbReference type="Gene3D" id="3.60.110.10">
    <property type="entry name" value="Carbon-nitrogen hydrolase"/>
    <property type="match status" value="1"/>
</dbReference>
<comment type="catalytic activity">
    <reaction evidence="8">
        <text>N-terminal S-1,2-diacyl-sn-glyceryl-L-cysteinyl-[lipoprotein] + a glycerophospholipid = N-acyl-S-1,2-diacyl-sn-glyceryl-L-cysteinyl-[lipoprotein] + a 2-acyl-sn-glycero-3-phospholipid + H(+)</text>
        <dbReference type="Rhea" id="RHEA:48228"/>
        <dbReference type="Rhea" id="RHEA-COMP:14681"/>
        <dbReference type="Rhea" id="RHEA-COMP:14684"/>
        <dbReference type="ChEBI" id="CHEBI:15378"/>
        <dbReference type="ChEBI" id="CHEBI:136912"/>
        <dbReference type="ChEBI" id="CHEBI:140656"/>
        <dbReference type="ChEBI" id="CHEBI:140657"/>
        <dbReference type="ChEBI" id="CHEBI:140660"/>
        <dbReference type="EC" id="2.3.1.269"/>
    </reaction>
</comment>
<organism evidence="9 10">
    <name type="scientific">Corynebacterium pelargi</name>
    <dbReference type="NCBI Taxonomy" id="1471400"/>
    <lineage>
        <taxon>Bacteria</taxon>
        <taxon>Bacillati</taxon>
        <taxon>Actinomycetota</taxon>
        <taxon>Actinomycetes</taxon>
        <taxon>Mycobacteriales</taxon>
        <taxon>Corynebacteriaceae</taxon>
        <taxon>Corynebacterium</taxon>
    </lineage>
</organism>
<keyword evidence="5 8" id="KW-1133">Transmembrane helix</keyword>
<evidence type="ECO:0000256" key="2">
    <source>
        <dbReference type="ARBA" id="ARBA00022475"/>
    </source>
</evidence>
<feature type="transmembrane region" description="Helical" evidence="8">
    <location>
        <begin position="482"/>
        <end position="501"/>
    </location>
</feature>
<comment type="function">
    <text evidence="8">Catalyzes the phospholipid dependent N-acylation of the N-terminal cysteine of apolipoprotein, the last step in lipoprotein maturation.</text>
</comment>
<dbReference type="InterPro" id="IPR036526">
    <property type="entry name" value="C-N_Hydrolase_sf"/>
</dbReference>
<dbReference type="GO" id="GO:0005886">
    <property type="term" value="C:plasma membrane"/>
    <property type="evidence" value="ECO:0007669"/>
    <property type="project" value="UniProtKB-SubCell"/>
</dbReference>
<dbReference type="GO" id="GO:0016410">
    <property type="term" value="F:N-acyltransferase activity"/>
    <property type="evidence" value="ECO:0007669"/>
    <property type="project" value="UniProtKB-UniRule"/>
</dbReference>
<dbReference type="EC" id="2.3.1.269" evidence="8"/>
<feature type="transmembrane region" description="Helical" evidence="8">
    <location>
        <begin position="38"/>
        <end position="54"/>
    </location>
</feature>
<dbReference type="UniPathway" id="UPA00666"/>
<dbReference type="Pfam" id="PF20154">
    <property type="entry name" value="LNT_N"/>
    <property type="match status" value="1"/>
</dbReference>
<keyword evidence="2 8" id="KW-1003">Cell membrane</keyword>
<dbReference type="GO" id="GO:0042158">
    <property type="term" value="P:lipoprotein biosynthetic process"/>
    <property type="evidence" value="ECO:0007669"/>
    <property type="project" value="UniProtKB-UniRule"/>
</dbReference>
<evidence type="ECO:0000313" key="9">
    <source>
        <dbReference type="EMBL" id="QAU52402.1"/>
    </source>
</evidence>
<evidence type="ECO:0000256" key="1">
    <source>
        <dbReference type="ARBA" id="ARBA00004651"/>
    </source>
</evidence>
<evidence type="ECO:0000256" key="3">
    <source>
        <dbReference type="ARBA" id="ARBA00022679"/>
    </source>
</evidence>
<evidence type="ECO:0000313" key="10">
    <source>
        <dbReference type="Proteomes" id="UP000288929"/>
    </source>
</evidence>
<dbReference type="PANTHER" id="PTHR38686">
    <property type="entry name" value="APOLIPOPROTEIN N-ACYLTRANSFERASE"/>
    <property type="match status" value="1"/>
</dbReference>
<evidence type="ECO:0000256" key="6">
    <source>
        <dbReference type="ARBA" id="ARBA00023136"/>
    </source>
</evidence>
<dbReference type="PROSITE" id="PS50263">
    <property type="entry name" value="CN_HYDROLASE"/>
    <property type="match status" value="1"/>
</dbReference>